<dbReference type="SUPFAM" id="SSF55469">
    <property type="entry name" value="FMN-dependent nitroreductase-like"/>
    <property type="match status" value="1"/>
</dbReference>
<evidence type="ECO:0000313" key="4">
    <source>
        <dbReference type="EMBL" id="HGU40087.1"/>
    </source>
</evidence>
<dbReference type="Pfam" id="PF00881">
    <property type="entry name" value="Nitroreductase"/>
    <property type="match status" value="2"/>
</dbReference>
<organism evidence="4">
    <name type="scientific">Fervidobacterium thailandense</name>
    <dbReference type="NCBI Taxonomy" id="1008305"/>
    <lineage>
        <taxon>Bacteria</taxon>
        <taxon>Thermotogati</taxon>
        <taxon>Thermotogota</taxon>
        <taxon>Thermotogae</taxon>
        <taxon>Thermotogales</taxon>
        <taxon>Fervidobacteriaceae</taxon>
        <taxon>Fervidobacterium</taxon>
    </lineage>
</organism>
<accession>A0A7C5RJ53</accession>
<dbReference type="PANTHER" id="PTHR43673">
    <property type="entry name" value="NAD(P)H NITROREDUCTASE YDGI-RELATED"/>
    <property type="match status" value="1"/>
</dbReference>
<dbReference type="InterPro" id="IPR000415">
    <property type="entry name" value="Nitroreductase-like"/>
</dbReference>
<sequence>MELKDVIFKRRSIRKFKNKEVPKETLIDIVKHALLAPSGRNSRPVELVIVTDKELIAKIQSTRPGAFGFLQTAPVCIVVTANKESSTWQEDASIVATYIQLLAVDYGLASCWGHAYNRSHEGKAVDIEIKNLVRIPENYNVLCVIGLGYPDEVKEPHNLTEVEERKIHWERW</sequence>
<reference evidence="4" key="1">
    <citation type="journal article" date="2020" name="mSystems">
        <title>Genome- and Community-Level Interaction Insights into Carbon Utilization and Element Cycling Functions of Hydrothermarchaeota in Hydrothermal Sediment.</title>
        <authorList>
            <person name="Zhou Z."/>
            <person name="Liu Y."/>
            <person name="Xu W."/>
            <person name="Pan J."/>
            <person name="Luo Z.H."/>
            <person name="Li M."/>
        </authorList>
    </citation>
    <scope>NUCLEOTIDE SEQUENCE [LARGE SCALE GENOMIC DNA]</scope>
    <source>
        <strain evidence="4">SpSt-609</strain>
    </source>
</reference>
<keyword evidence="2" id="KW-0560">Oxidoreductase</keyword>
<comment type="similarity">
    <text evidence="1">Belongs to the nitroreductase family.</text>
</comment>
<gene>
    <name evidence="4" type="ORF">ENT77_02695</name>
</gene>
<comment type="caution">
    <text evidence="4">The sequence shown here is derived from an EMBL/GenBank/DDBJ whole genome shotgun (WGS) entry which is preliminary data.</text>
</comment>
<evidence type="ECO:0000256" key="2">
    <source>
        <dbReference type="ARBA" id="ARBA00023002"/>
    </source>
</evidence>
<dbReference type="InterPro" id="IPR029479">
    <property type="entry name" value="Nitroreductase"/>
</dbReference>
<dbReference type="AlphaFoldDB" id="A0A7C5RJ53"/>
<feature type="domain" description="Nitroreductase" evidence="3">
    <location>
        <begin position="7"/>
        <end position="60"/>
    </location>
</feature>
<proteinExistence type="inferred from homology"/>
<protein>
    <submittedName>
        <fullName evidence="4">Nitroreductase</fullName>
    </submittedName>
</protein>
<dbReference type="EMBL" id="DSZY01000013">
    <property type="protein sequence ID" value="HGU40087.1"/>
    <property type="molecule type" value="Genomic_DNA"/>
</dbReference>
<evidence type="ECO:0000259" key="3">
    <source>
        <dbReference type="Pfam" id="PF00881"/>
    </source>
</evidence>
<dbReference type="Gene3D" id="3.40.109.10">
    <property type="entry name" value="NADH Oxidase"/>
    <property type="match status" value="1"/>
</dbReference>
<dbReference type="PANTHER" id="PTHR43673:SF10">
    <property type="entry name" value="NADH DEHYDROGENASE_NAD(P)H NITROREDUCTASE XCC3605-RELATED"/>
    <property type="match status" value="1"/>
</dbReference>
<name>A0A7C5RJ53_9BACT</name>
<dbReference type="GO" id="GO:0016491">
    <property type="term" value="F:oxidoreductase activity"/>
    <property type="evidence" value="ECO:0007669"/>
    <property type="project" value="UniProtKB-KW"/>
</dbReference>
<evidence type="ECO:0000256" key="1">
    <source>
        <dbReference type="ARBA" id="ARBA00007118"/>
    </source>
</evidence>
<feature type="domain" description="Nitroreductase" evidence="3">
    <location>
        <begin position="66"/>
        <end position="149"/>
    </location>
</feature>
<dbReference type="CDD" id="cd02151">
    <property type="entry name" value="nitroreductase"/>
    <property type="match status" value="1"/>
</dbReference>